<feature type="region of interest" description="Disordered" evidence="2">
    <location>
        <begin position="274"/>
        <end position="298"/>
    </location>
</feature>
<feature type="compositionally biased region" description="Acidic residues" evidence="2">
    <location>
        <begin position="739"/>
        <end position="754"/>
    </location>
</feature>
<evidence type="ECO:0000313" key="6">
    <source>
        <dbReference type="Proteomes" id="UP001591681"/>
    </source>
</evidence>
<accession>A0ABD1IZQ9</accession>
<keyword evidence="6" id="KW-1185">Reference proteome</keyword>
<protein>
    <recommendedName>
        <fullName evidence="7">Asteroid domain-containing protein</fullName>
    </recommendedName>
</protein>
<evidence type="ECO:0000259" key="3">
    <source>
        <dbReference type="Pfam" id="PF00752"/>
    </source>
</evidence>
<organism evidence="5 6">
    <name type="scientific">Coilia grayii</name>
    <name type="common">Gray's grenadier anchovy</name>
    <dbReference type="NCBI Taxonomy" id="363190"/>
    <lineage>
        <taxon>Eukaryota</taxon>
        <taxon>Metazoa</taxon>
        <taxon>Chordata</taxon>
        <taxon>Craniata</taxon>
        <taxon>Vertebrata</taxon>
        <taxon>Euteleostomi</taxon>
        <taxon>Actinopterygii</taxon>
        <taxon>Neopterygii</taxon>
        <taxon>Teleostei</taxon>
        <taxon>Clupei</taxon>
        <taxon>Clupeiformes</taxon>
        <taxon>Clupeoidei</taxon>
        <taxon>Engraulidae</taxon>
        <taxon>Coilinae</taxon>
        <taxon>Coilia</taxon>
    </lineage>
</organism>
<dbReference type="Pfam" id="PF00752">
    <property type="entry name" value="XPG_N"/>
    <property type="match status" value="1"/>
</dbReference>
<comment type="caution">
    <text evidence="5">The sequence shown here is derived from an EMBL/GenBank/DDBJ whole genome shotgun (WGS) entry which is preliminary data.</text>
</comment>
<dbReference type="PANTHER" id="PTHR15665:SF1">
    <property type="entry name" value="PROTEIN ASTEROID HOMOLOG 1"/>
    <property type="match status" value="1"/>
</dbReference>
<dbReference type="EMBL" id="JBHFQA010000021">
    <property type="protein sequence ID" value="KAL2080426.1"/>
    <property type="molecule type" value="Genomic_DNA"/>
</dbReference>
<dbReference type="InterPro" id="IPR006085">
    <property type="entry name" value="XPG_DNA_repair_N"/>
</dbReference>
<dbReference type="InterPro" id="IPR039436">
    <property type="entry name" value="Asteroid_dom"/>
</dbReference>
<sequence length="754" mass="81325">MGVHGLTSYIERDRRFLVNVRLQATRLVIDGSSLYFSLYFSCGADQQHGGEYEAFAAEVRQFFSVLLACKIQPFVVLDGGMDQSDKKFPTLQQRAQSSIRDANSLSRGANGSVLPLLTKATFMQLLAELAVPFVQCAAEADLEIATLASHWGCPVLTNDSDFYIFELRGGYIPFRHFQWGSAVLGRKQCFIPARSYTVQHLCSHFRGLTPQMLPLFAVVMGNDYTPAHVRQMFLSRVQLPMVGGGGKGNPQIESLLLWLSQFGSPDEALEDALGFEGGGGGGRGRGRGGRGQKRTGPQSVFSAGMQEYAIPPRSSLVPFFSGGGRSTCPRSLMGLPEALAAQPEWLLWGIFTGRLPSVVQDVLVLQRVMLHAQVENCRLPSSHCTSLAIRQVIYGLLLLGHRQQQQQQQQQQQGTAQAPAGRGGGGGGGRGGRGRGRGRGGRGGGGGGGGGGSGEQSGAESQCQDAPSMVEYDRCELNLTKNTVTPFLPASTPQLYLEVMDQTPVAVRLQVLLRVLPVEERTLGPLPPTLRLPACVTSFWLQRSKPRPNPTTLQAVLLGLTFGELGRRKSIPTDPASSRPGVAAILNRINQLRLVRNEGRGFSLEVAHSLSQWQSCMWAGLCLNQLLCCPLPDPPCAWLYSGTLLHAVHAALRGGASVEALLAGDPFPGQLFSSLKEATQKPGGSGGPAAHPGSFSSGARKRGRGGRKQPQGRGQRWGGGRVQRSDDSGLNNRFAMLLSDEEEEEEDEEEEEEE</sequence>
<gene>
    <name evidence="5" type="ORF">ACEWY4_024219</name>
</gene>
<name>A0ABD1IZQ9_9TELE</name>
<feature type="compositionally biased region" description="Gly residues" evidence="2">
    <location>
        <begin position="441"/>
        <end position="455"/>
    </location>
</feature>
<dbReference type="Proteomes" id="UP001591681">
    <property type="component" value="Unassembled WGS sequence"/>
</dbReference>
<feature type="compositionally biased region" description="Low complexity" evidence="2">
    <location>
        <begin position="688"/>
        <end position="698"/>
    </location>
</feature>
<dbReference type="InterPro" id="IPR026832">
    <property type="entry name" value="Asteroid"/>
</dbReference>
<dbReference type="Gene3D" id="3.40.50.1010">
    <property type="entry name" value="5'-nuclease"/>
    <property type="match status" value="1"/>
</dbReference>
<dbReference type="InterPro" id="IPR029060">
    <property type="entry name" value="PIN-like_dom_sf"/>
</dbReference>
<proteinExistence type="inferred from homology"/>
<dbReference type="SUPFAM" id="SSF88723">
    <property type="entry name" value="PIN domain-like"/>
    <property type="match status" value="1"/>
</dbReference>
<feature type="compositionally biased region" description="Low complexity" evidence="2">
    <location>
        <begin position="405"/>
        <end position="420"/>
    </location>
</feature>
<feature type="region of interest" description="Disordered" evidence="2">
    <location>
        <begin position="677"/>
        <end position="754"/>
    </location>
</feature>
<evidence type="ECO:0000313" key="5">
    <source>
        <dbReference type="EMBL" id="KAL2080426.1"/>
    </source>
</evidence>
<feature type="compositionally biased region" description="Gly residues" evidence="2">
    <location>
        <begin position="421"/>
        <end position="431"/>
    </location>
</feature>
<evidence type="ECO:0000256" key="1">
    <source>
        <dbReference type="ARBA" id="ARBA00007398"/>
    </source>
</evidence>
<feature type="domain" description="Asteroid" evidence="4">
    <location>
        <begin position="128"/>
        <end position="206"/>
    </location>
</feature>
<dbReference type="AlphaFoldDB" id="A0ABD1IZQ9"/>
<evidence type="ECO:0000259" key="4">
    <source>
        <dbReference type="Pfam" id="PF12813"/>
    </source>
</evidence>
<reference evidence="5 6" key="1">
    <citation type="submission" date="2024-09" db="EMBL/GenBank/DDBJ databases">
        <title>A chromosome-level genome assembly of Gray's grenadier anchovy, Coilia grayii.</title>
        <authorList>
            <person name="Fu Z."/>
        </authorList>
    </citation>
    <scope>NUCLEOTIDE SEQUENCE [LARGE SCALE GENOMIC DNA]</scope>
    <source>
        <strain evidence="5">G4</strain>
        <tissue evidence="5">Muscle</tissue>
    </source>
</reference>
<dbReference type="PANTHER" id="PTHR15665">
    <property type="entry name" value="ASTEROID PROTEIN"/>
    <property type="match status" value="1"/>
</dbReference>
<evidence type="ECO:0000256" key="2">
    <source>
        <dbReference type="SAM" id="MobiDB-lite"/>
    </source>
</evidence>
<evidence type="ECO:0008006" key="7">
    <source>
        <dbReference type="Google" id="ProtNLM"/>
    </source>
</evidence>
<feature type="domain" description="XPG N-terminal" evidence="3">
    <location>
        <begin position="1"/>
        <end position="97"/>
    </location>
</feature>
<dbReference type="Pfam" id="PF12813">
    <property type="entry name" value="XPG_I_2"/>
    <property type="match status" value="1"/>
</dbReference>
<feature type="region of interest" description="Disordered" evidence="2">
    <location>
        <begin position="405"/>
        <end position="465"/>
    </location>
</feature>
<comment type="similarity">
    <text evidence="1">Belongs to the asteroid family.</text>
</comment>
<feature type="compositionally biased region" description="Basic residues" evidence="2">
    <location>
        <begin position="284"/>
        <end position="293"/>
    </location>
</feature>